<reference evidence="3" key="1">
    <citation type="submission" date="2022-10" db="EMBL/GenBank/DDBJ databases">
        <title>Genome assembly of Pristionchus species.</title>
        <authorList>
            <person name="Yoshida K."/>
            <person name="Sommer R.J."/>
        </authorList>
    </citation>
    <scope>NUCLEOTIDE SEQUENCE [LARGE SCALE GENOMIC DNA]</scope>
    <source>
        <strain evidence="3">RS5460</strain>
    </source>
</reference>
<evidence type="ECO:0000256" key="1">
    <source>
        <dbReference type="SAM" id="MobiDB-lite"/>
    </source>
</evidence>
<name>A0AAN5D264_9BILA</name>
<organism evidence="2 3">
    <name type="scientific">Pristionchus mayeri</name>
    <dbReference type="NCBI Taxonomy" id="1317129"/>
    <lineage>
        <taxon>Eukaryota</taxon>
        <taxon>Metazoa</taxon>
        <taxon>Ecdysozoa</taxon>
        <taxon>Nematoda</taxon>
        <taxon>Chromadorea</taxon>
        <taxon>Rhabditida</taxon>
        <taxon>Rhabditina</taxon>
        <taxon>Diplogasteromorpha</taxon>
        <taxon>Diplogasteroidea</taxon>
        <taxon>Neodiplogasteridae</taxon>
        <taxon>Pristionchus</taxon>
    </lineage>
</organism>
<gene>
    <name evidence="2" type="ORF">PMAYCL1PPCAC_25327</name>
</gene>
<protein>
    <submittedName>
        <fullName evidence="2">Uncharacterized protein</fullName>
    </submittedName>
</protein>
<sequence length="94" mass="10420">MVEMEQRLLQARIGAARARTLVGHSYASLTVADDVEEMEAVVRVDVSPSNVFTLVKEDEEEGEEEGVRKRKGKAEKEGLLRISSPEDPVDLLIP</sequence>
<accession>A0AAN5D264</accession>
<evidence type="ECO:0000313" key="3">
    <source>
        <dbReference type="Proteomes" id="UP001328107"/>
    </source>
</evidence>
<feature type="region of interest" description="Disordered" evidence="1">
    <location>
        <begin position="57"/>
        <end position="77"/>
    </location>
</feature>
<evidence type="ECO:0000313" key="2">
    <source>
        <dbReference type="EMBL" id="GMR55133.1"/>
    </source>
</evidence>
<keyword evidence="3" id="KW-1185">Reference proteome</keyword>
<dbReference type="AlphaFoldDB" id="A0AAN5D264"/>
<comment type="caution">
    <text evidence="2">The sequence shown here is derived from an EMBL/GenBank/DDBJ whole genome shotgun (WGS) entry which is preliminary data.</text>
</comment>
<dbReference type="EMBL" id="BTRK01000005">
    <property type="protein sequence ID" value="GMR55133.1"/>
    <property type="molecule type" value="Genomic_DNA"/>
</dbReference>
<proteinExistence type="predicted"/>
<dbReference type="Proteomes" id="UP001328107">
    <property type="component" value="Unassembled WGS sequence"/>
</dbReference>